<comment type="caution">
    <text evidence="1">The sequence shown here is derived from an EMBL/GenBank/DDBJ whole genome shotgun (WGS) entry which is preliminary data.</text>
</comment>
<sequence length="154" mass="16769">MFLIVTSTEIAETRSCVEVPDHFDVANSEHRSALNEVLLQGESGGDINSRTLQITVDEAPDWHCDLTVDDDELTGPTIPSTPPTPNSWNTWTFFGHWEDSILVIDVVLAGEHATGQVSVEGVSDVDRWCAIGSGPTAEAVLAELRAEYENTDSE</sequence>
<keyword evidence="2" id="KW-1185">Reference proteome</keyword>
<reference evidence="1 2" key="1">
    <citation type="submission" date="2024-09" db="EMBL/GenBank/DDBJ databases">
        <authorList>
            <person name="Sun Q."/>
            <person name="Mori K."/>
        </authorList>
    </citation>
    <scope>NUCLEOTIDE SEQUENCE [LARGE SCALE GENOMIC DNA]</scope>
    <source>
        <strain evidence="1 2">CCM 7957</strain>
    </source>
</reference>
<proteinExistence type="predicted"/>
<accession>A0ABV6H471</accession>
<protein>
    <submittedName>
        <fullName evidence="1">Uncharacterized protein</fullName>
    </submittedName>
</protein>
<evidence type="ECO:0000313" key="2">
    <source>
        <dbReference type="Proteomes" id="UP001589783"/>
    </source>
</evidence>
<name>A0ABV6H471_9ACTN</name>
<dbReference type="Proteomes" id="UP001589783">
    <property type="component" value="Unassembled WGS sequence"/>
</dbReference>
<gene>
    <name evidence="1" type="ORF">ACFFJD_02170</name>
</gene>
<organism evidence="1 2">
    <name type="scientific">Gordonia phosphorivorans</name>
    <dbReference type="NCBI Taxonomy" id="1056982"/>
    <lineage>
        <taxon>Bacteria</taxon>
        <taxon>Bacillati</taxon>
        <taxon>Actinomycetota</taxon>
        <taxon>Actinomycetes</taxon>
        <taxon>Mycobacteriales</taxon>
        <taxon>Gordoniaceae</taxon>
        <taxon>Gordonia</taxon>
    </lineage>
</organism>
<dbReference type="RefSeq" id="WP_382360245.1">
    <property type="nucleotide sequence ID" value="NZ_JBHLWV010000006.1"/>
</dbReference>
<evidence type="ECO:0000313" key="1">
    <source>
        <dbReference type="EMBL" id="MFC0313659.1"/>
    </source>
</evidence>
<dbReference type="EMBL" id="JBHLWV010000006">
    <property type="protein sequence ID" value="MFC0313659.1"/>
    <property type="molecule type" value="Genomic_DNA"/>
</dbReference>